<dbReference type="RefSeq" id="WP_259870710.1">
    <property type="nucleotide sequence ID" value="NZ_JAOALK010000053.1"/>
</dbReference>
<evidence type="ECO:0000313" key="2">
    <source>
        <dbReference type="EMBL" id="MDC3419876.1"/>
    </source>
</evidence>
<dbReference type="InterPro" id="IPR036281">
    <property type="entry name" value="SinR/SinI_dimer_dom_sf"/>
</dbReference>
<dbReference type="GO" id="GO:0046983">
    <property type="term" value="F:protein dimerization activity"/>
    <property type="evidence" value="ECO:0007669"/>
    <property type="project" value="InterPro"/>
</dbReference>
<evidence type="ECO:0000313" key="3">
    <source>
        <dbReference type="Proteomes" id="UP001145072"/>
    </source>
</evidence>
<dbReference type="PROSITE" id="PS51500">
    <property type="entry name" value="SIN"/>
    <property type="match status" value="1"/>
</dbReference>
<dbReference type="Pfam" id="PF08671">
    <property type="entry name" value="SinI"/>
    <property type="match status" value="1"/>
</dbReference>
<name>A0A9X4AHD9_9BACI</name>
<evidence type="ECO:0000259" key="1">
    <source>
        <dbReference type="PROSITE" id="PS51500"/>
    </source>
</evidence>
<dbReference type="EMBL" id="JAMQJZ010000003">
    <property type="protein sequence ID" value="MDC3419876.1"/>
    <property type="molecule type" value="Genomic_DNA"/>
</dbReference>
<comment type="caution">
    <text evidence="2">The sequence shown here is derived from an EMBL/GenBank/DDBJ whole genome shotgun (WGS) entry which is preliminary data.</text>
</comment>
<sequence length="53" mass="6034">MNTKHKSPIDKEWISLIKEAKDLGLTIEEVREFLLSSSVELGTTRKLTGFIDD</sequence>
<keyword evidence="3" id="KW-1185">Reference proteome</keyword>
<dbReference type="SUPFAM" id="SSF47406">
    <property type="entry name" value="SinR repressor dimerisation domain-like"/>
    <property type="match status" value="1"/>
</dbReference>
<accession>A0A9X4AHD9</accession>
<reference evidence="2" key="1">
    <citation type="submission" date="2022-06" db="EMBL/GenBank/DDBJ databases">
        <title>Aquibacillus sp. a new bacterium isolated from soil saline samples.</title>
        <authorList>
            <person name="Galisteo C."/>
            <person name="De La Haba R."/>
            <person name="Sanchez-Porro C."/>
            <person name="Ventosa A."/>
        </authorList>
    </citation>
    <scope>NUCLEOTIDE SEQUENCE</scope>
    <source>
        <strain evidence="2">JCM 12387</strain>
    </source>
</reference>
<protein>
    <submittedName>
        <fullName evidence="2">Anti-repressor SinI family protein</fullName>
    </submittedName>
</protein>
<dbReference type="AlphaFoldDB" id="A0A9X4AHD9"/>
<dbReference type="InterPro" id="IPR010981">
    <property type="entry name" value="SinR/SinI_dimer_dom"/>
</dbReference>
<proteinExistence type="predicted"/>
<gene>
    <name evidence="2" type="ORF">NC661_05780</name>
</gene>
<dbReference type="Proteomes" id="UP001145072">
    <property type="component" value="Unassembled WGS sequence"/>
</dbReference>
<organism evidence="2 3">
    <name type="scientific">Aquibacillus koreensis</name>
    <dbReference type="NCBI Taxonomy" id="279446"/>
    <lineage>
        <taxon>Bacteria</taxon>
        <taxon>Bacillati</taxon>
        <taxon>Bacillota</taxon>
        <taxon>Bacilli</taxon>
        <taxon>Bacillales</taxon>
        <taxon>Bacillaceae</taxon>
        <taxon>Aquibacillus</taxon>
    </lineage>
</organism>
<dbReference type="GO" id="GO:0006355">
    <property type="term" value="P:regulation of DNA-templated transcription"/>
    <property type="evidence" value="ECO:0007669"/>
    <property type="project" value="InterPro"/>
</dbReference>
<feature type="domain" description="Sin" evidence="1">
    <location>
        <begin position="1"/>
        <end position="38"/>
    </location>
</feature>